<evidence type="ECO:0000313" key="2">
    <source>
        <dbReference type="Proteomes" id="UP000006502"/>
    </source>
</evidence>
<dbReference type="PATRIC" id="fig|1212765.3.peg.78"/>
<name>I7CEI7_MYCHA</name>
<protein>
    <submittedName>
        <fullName evidence="1">Uncharacterized protein</fullName>
    </submittedName>
</protein>
<reference evidence="2" key="2">
    <citation type="submission" date="2012-07" db="EMBL/GenBank/DDBJ databases">
        <title>Complete genome sequence of 'Candidatus Mycoplasma haemolamae'.</title>
        <authorList>
            <person name="Guimaraes A.M.S."/>
            <person name="Toth B."/>
            <person name="Santos A.P."/>
            <person name="Nascimento N.C."/>
            <person name="Sojka J.E."/>
            <person name="Messick J.B."/>
        </authorList>
    </citation>
    <scope>NUCLEOTIDE SEQUENCE [LARGE SCALE GENOMIC DNA]</scope>
    <source>
        <strain evidence="2">Purdue</strain>
    </source>
</reference>
<dbReference type="AlphaFoldDB" id="I7CEI7"/>
<dbReference type="KEGG" id="mhl:MHLP_00355"/>
<accession>I7CEI7</accession>
<dbReference type="STRING" id="1212765.MHLP_00355"/>
<proteinExistence type="predicted"/>
<organism evidence="1 2">
    <name type="scientific">Mycoplasma haematolamae (strain Purdue)</name>
    <dbReference type="NCBI Taxonomy" id="1212765"/>
    <lineage>
        <taxon>Bacteria</taxon>
        <taxon>Bacillati</taxon>
        <taxon>Mycoplasmatota</taxon>
        <taxon>Mollicutes</taxon>
        <taxon>Mycoplasmataceae</taxon>
        <taxon>Mycoplasma</taxon>
    </lineage>
</organism>
<dbReference type="EMBL" id="CP003731">
    <property type="protein sequence ID" value="AFO51651.1"/>
    <property type="molecule type" value="Genomic_DNA"/>
</dbReference>
<keyword evidence="2" id="KW-1185">Reference proteome</keyword>
<evidence type="ECO:0000313" key="1">
    <source>
        <dbReference type="EMBL" id="AFO51651.1"/>
    </source>
</evidence>
<gene>
    <name evidence="1" type="ordered locus">MHLP_00355</name>
</gene>
<reference evidence="1 2" key="1">
    <citation type="journal article" date="2012" name="J. Bacteriol.">
        <title>Genome Sequence of "Candidatus Mycoplasma haemolamae" Strain Purdue, a Red Blood Cell Pathogen of Alpacas (Vicugna pacos) and Llamas (Lama glama).</title>
        <authorList>
            <person name="Guimaraes A.M."/>
            <person name="Toth B."/>
            <person name="Santos A.P."/>
            <person name="do Nascimento N.C."/>
            <person name="Kritchevsky J.E."/>
            <person name="Messick J.B."/>
        </authorList>
    </citation>
    <scope>NUCLEOTIDE SEQUENCE [LARGE SCALE GENOMIC DNA]</scope>
    <source>
        <strain evidence="1 2">Purdue</strain>
    </source>
</reference>
<sequence length="91" mass="10478">MPSLGFATEGVWFDEPGLAYALNDISYLDRKTYSGDMAADLEDIFNRNPGLKDFTKRKILEYKEKGCEYKTLETTENQKKNVQYTMTCSKT</sequence>
<dbReference type="Proteomes" id="UP000006502">
    <property type="component" value="Chromosome"/>
</dbReference>
<dbReference type="HOGENOM" id="CLU_2423750_0_0_14"/>